<protein>
    <submittedName>
        <fullName evidence="4">Response regulator</fullName>
    </submittedName>
</protein>
<dbReference type="InterPro" id="IPR001789">
    <property type="entry name" value="Sig_transdc_resp-reg_receiver"/>
</dbReference>
<dbReference type="RefSeq" id="WP_142897468.1">
    <property type="nucleotide sequence ID" value="NZ_ML660056.1"/>
</dbReference>
<dbReference type="Proteomes" id="UP000315252">
    <property type="component" value="Unassembled WGS sequence"/>
</dbReference>
<dbReference type="PANTHER" id="PTHR44591:SF3">
    <property type="entry name" value="RESPONSE REGULATORY DOMAIN-CONTAINING PROTEIN"/>
    <property type="match status" value="1"/>
</dbReference>
<evidence type="ECO:0000313" key="4">
    <source>
        <dbReference type="EMBL" id="TQV79244.1"/>
    </source>
</evidence>
<dbReference type="InterPro" id="IPR036641">
    <property type="entry name" value="HPT_dom_sf"/>
</dbReference>
<accession>A0A545TPU7</accession>
<name>A0A545TPU7_9PROT</name>
<keyword evidence="5" id="KW-1185">Reference proteome</keyword>
<keyword evidence="1 2" id="KW-0597">Phosphoprotein</keyword>
<reference evidence="4 5" key="1">
    <citation type="submission" date="2019-06" db="EMBL/GenBank/DDBJ databases">
        <title>Whole genome sequence for Rhodospirillaceae sp. R148.</title>
        <authorList>
            <person name="Wang G."/>
        </authorList>
    </citation>
    <scope>NUCLEOTIDE SEQUENCE [LARGE SCALE GENOMIC DNA]</scope>
    <source>
        <strain evidence="4 5">R148</strain>
    </source>
</reference>
<dbReference type="Gene3D" id="3.40.50.2300">
    <property type="match status" value="1"/>
</dbReference>
<dbReference type="PANTHER" id="PTHR44591">
    <property type="entry name" value="STRESS RESPONSE REGULATOR PROTEIN 1"/>
    <property type="match status" value="1"/>
</dbReference>
<gene>
    <name evidence="4" type="ORF">FKG95_16440</name>
</gene>
<dbReference type="SMART" id="SM00448">
    <property type="entry name" value="REC"/>
    <property type="match status" value="1"/>
</dbReference>
<evidence type="ECO:0000256" key="2">
    <source>
        <dbReference type="PROSITE-ProRule" id="PRU00169"/>
    </source>
</evidence>
<feature type="domain" description="Response regulatory" evidence="3">
    <location>
        <begin position="10"/>
        <end position="139"/>
    </location>
</feature>
<sequence>MQDLRWDRLTVLIVDDNRFIRELLTSVLKTLGVGKVVADIDGAAAIERLKMSLEDPIGAGIGTVDLIISDCVMPQVDGRLFLRWIRTGPNVPDRFVPFIMVSGAADREVVEAARDGGVTEFLAKPFASKTIAERLLMLVNSPRHFVLAEGYFGPDRRRAQMPVAEDRRVTKKEQIQFIRGPSSERTLRDDVRAIHFNLDDRLRDKLGPNARNIPVAFDPALIQAAERRIQKLVGDYGDWMERYVTAISTAQEALISGKGDQDQNLAKINEVAHELRGQGGIFDYPLVTDVGKSLYKVTKPTGQPPTQDRIKLIGAHIDTIRTVFKNKIVGHGGDVGTALLQEIEAAVKRYK</sequence>
<feature type="modified residue" description="4-aspartylphosphate" evidence="2">
    <location>
        <position position="70"/>
    </location>
</feature>
<organism evidence="4 5">
    <name type="scientific">Denitrobaculum tricleocarpae</name>
    <dbReference type="NCBI Taxonomy" id="2591009"/>
    <lineage>
        <taxon>Bacteria</taxon>
        <taxon>Pseudomonadati</taxon>
        <taxon>Pseudomonadota</taxon>
        <taxon>Alphaproteobacteria</taxon>
        <taxon>Rhodospirillales</taxon>
        <taxon>Rhodospirillaceae</taxon>
        <taxon>Denitrobaculum</taxon>
    </lineage>
</organism>
<dbReference type="EMBL" id="VHSH01000005">
    <property type="protein sequence ID" value="TQV79244.1"/>
    <property type="molecule type" value="Genomic_DNA"/>
</dbReference>
<dbReference type="AlphaFoldDB" id="A0A545TPU7"/>
<dbReference type="OrthoDB" id="9786548at2"/>
<dbReference type="GO" id="GO:0000160">
    <property type="term" value="P:phosphorelay signal transduction system"/>
    <property type="evidence" value="ECO:0007669"/>
    <property type="project" value="InterPro"/>
</dbReference>
<proteinExistence type="predicted"/>
<evidence type="ECO:0000313" key="5">
    <source>
        <dbReference type="Proteomes" id="UP000315252"/>
    </source>
</evidence>
<dbReference type="Pfam" id="PF00072">
    <property type="entry name" value="Response_reg"/>
    <property type="match status" value="1"/>
</dbReference>
<comment type="caution">
    <text evidence="4">The sequence shown here is derived from an EMBL/GenBank/DDBJ whole genome shotgun (WGS) entry which is preliminary data.</text>
</comment>
<evidence type="ECO:0000259" key="3">
    <source>
        <dbReference type="PROSITE" id="PS50110"/>
    </source>
</evidence>
<dbReference type="PROSITE" id="PS50110">
    <property type="entry name" value="RESPONSE_REGULATORY"/>
    <property type="match status" value="1"/>
</dbReference>
<evidence type="ECO:0000256" key="1">
    <source>
        <dbReference type="ARBA" id="ARBA00022553"/>
    </source>
</evidence>
<dbReference type="InterPro" id="IPR011006">
    <property type="entry name" value="CheY-like_superfamily"/>
</dbReference>
<dbReference type="SUPFAM" id="SSF47226">
    <property type="entry name" value="Histidine-containing phosphotransfer domain, HPT domain"/>
    <property type="match status" value="1"/>
</dbReference>
<dbReference type="InterPro" id="IPR050595">
    <property type="entry name" value="Bact_response_regulator"/>
</dbReference>
<dbReference type="SUPFAM" id="SSF52172">
    <property type="entry name" value="CheY-like"/>
    <property type="match status" value="1"/>
</dbReference>